<evidence type="ECO:0000313" key="2">
    <source>
        <dbReference type="EMBL" id="VEL41899.1"/>
    </source>
</evidence>
<reference evidence="2" key="1">
    <citation type="submission" date="2018-11" db="EMBL/GenBank/DDBJ databases">
        <authorList>
            <consortium name="Pathogen Informatics"/>
        </authorList>
    </citation>
    <scope>NUCLEOTIDE SEQUENCE</scope>
</reference>
<evidence type="ECO:0000313" key="3">
    <source>
        <dbReference type="Proteomes" id="UP000784294"/>
    </source>
</evidence>
<dbReference type="EMBL" id="CAAALY010271565">
    <property type="protein sequence ID" value="VEL41899.1"/>
    <property type="molecule type" value="Genomic_DNA"/>
</dbReference>
<name>A0A448XPV1_9PLAT</name>
<organism evidence="2 3">
    <name type="scientific">Protopolystoma xenopodis</name>
    <dbReference type="NCBI Taxonomy" id="117903"/>
    <lineage>
        <taxon>Eukaryota</taxon>
        <taxon>Metazoa</taxon>
        <taxon>Spiralia</taxon>
        <taxon>Lophotrochozoa</taxon>
        <taxon>Platyhelminthes</taxon>
        <taxon>Monogenea</taxon>
        <taxon>Polyopisthocotylea</taxon>
        <taxon>Polystomatidea</taxon>
        <taxon>Polystomatidae</taxon>
        <taxon>Protopolystoma</taxon>
    </lineage>
</organism>
<accession>A0A448XPV1</accession>
<sequence length="39" mass="4283">MVCWPQTRPPPLHAVHTPPRRQAGLASDQPSPALVRQAD</sequence>
<evidence type="ECO:0000256" key="1">
    <source>
        <dbReference type="SAM" id="MobiDB-lite"/>
    </source>
</evidence>
<feature type="region of interest" description="Disordered" evidence="1">
    <location>
        <begin position="1"/>
        <end position="39"/>
    </location>
</feature>
<proteinExistence type="predicted"/>
<dbReference type="AlphaFoldDB" id="A0A448XPV1"/>
<dbReference type="Proteomes" id="UP000784294">
    <property type="component" value="Unassembled WGS sequence"/>
</dbReference>
<protein>
    <submittedName>
        <fullName evidence="2">Uncharacterized protein</fullName>
    </submittedName>
</protein>
<comment type="caution">
    <text evidence="2">The sequence shown here is derived from an EMBL/GenBank/DDBJ whole genome shotgun (WGS) entry which is preliminary data.</text>
</comment>
<gene>
    <name evidence="2" type="ORF">PXEA_LOCUS35339</name>
</gene>
<keyword evidence="3" id="KW-1185">Reference proteome</keyword>